<dbReference type="InterPro" id="IPR005039">
    <property type="entry name" value="Ant_C"/>
</dbReference>
<gene>
    <name evidence="3" type="ORF">H6B30_14310</name>
</gene>
<sequence>MSKDHAIQVFNHPQFGSINTVETENGKVLFKGNDVAKALGYSDAPQAVRIHCKGVVVLTTPSENQYGTVVMLPTKYITEADVYRLVMRSKLPEAEKFQDWVCEEVLPSIRKHGGYLTDAALQRVVTEPDFLIGLANAIKEERKNRLEVEAKCEEQKLLIGQQQEQIEELGKRTSYVDLVLQCKGLLDITQIAQDYGMSGRKMNAILHEKGIQYKDNKQWILYAAYKDKGYVHSATLSLESGKSVMRTQWTQKGRMFIYEKLKADGILPVMEREKSPIDNEMTA</sequence>
<keyword evidence="4" id="KW-1185">Reference proteome</keyword>
<dbReference type="SMART" id="SM01040">
    <property type="entry name" value="Bro-N"/>
    <property type="match status" value="1"/>
</dbReference>
<dbReference type="GO" id="GO:0003677">
    <property type="term" value="F:DNA binding"/>
    <property type="evidence" value="ECO:0007669"/>
    <property type="project" value="InterPro"/>
</dbReference>
<proteinExistence type="predicted"/>
<protein>
    <submittedName>
        <fullName evidence="3">Phage antirepressor KilAC domain-containing protein</fullName>
    </submittedName>
</protein>
<evidence type="ECO:0000256" key="1">
    <source>
        <dbReference type="SAM" id="Coils"/>
    </source>
</evidence>
<dbReference type="EMBL" id="JACJJL010000033">
    <property type="protein sequence ID" value="MBM6662900.1"/>
    <property type="molecule type" value="Genomic_DNA"/>
</dbReference>
<feature type="coiled-coil region" evidence="1">
    <location>
        <begin position="136"/>
        <end position="172"/>
    </location>
</feature>
<dbReference type="AlphaFoldDB" id="A0A938WQL4"/>
<evidence type="ECO:0000313" key="3">
    <source>
        <dbReference type="EMBL" id="MBM6662900.1"/>
    </source>
</evidence>
<name>A0A938WQL4_9BACT</name>
<dbReference type="PANTHER" id="PTHR36180">
    <property type="entry name" value="DNA-BINDING PROTEIN-RELATED-RELATED"/>
    <property type="match status" value="1"/>
</dbReference>
<accession>A0A938WQL4</accession>
<dbReference type="PANTHER" id="PTHR36180:SF2">
    <property type="entry name" value="BRO FAMILY PROTEIN"/>
    <property type="match status" value="1"/>
</dbReference>
<dbReference type="RefSeq" id="WP_205111768.1">
    <property type="nucleotide sequence ID" value="NZ_JACJJL010000033.1"/>
</dbReference>
<comment type="caution">
    <text evidence="3">The sequence shown here is derived from an EMBL/GenBank/DDBJ whole genome shotgun (WGS) entry which is preliminary data.</text>
</comment>
<dbReference type="Proteomes" id="UP000764045">
    <property type="component" value="Unassembled WGS sequence"/>
</dbReference>
<keyword evidence="1" id="KW-0175">Coiled coil</keyword>
<reference evidence="3 4" key="1">
    <citation type="journal article" date="2021" name="Sci. Rep.">
        <title>The distribution of antibiotic resistance genes in chicken gut microbiota commensals.</title>
        <authorList>
            <person name="Juricova H."/>
            <person name="Matiasovicova J."/>
            <person name="Kubasova T."/>
            <person name="Cejkova D."/>
            <person name="Rychlik I."/>
        </authorList>
    </citation>
    <scope>NUCLEOTIDE SEQUENCE [LARGE SCALE GENOMIC DNA]</scope>
    <source>
        <strain evidence="3 4">An819</strain>
    </source>
</reference>
<evidence type="ECO:0000313" key="4">
    <source>
        <dbReference type="Proteomes" id="UP000764045"/>
    </source>
</evidence>
<dbReference type="Pfam" id="PF03374">
    <property type="entry name" value="ANT"/>
    <property type="match status" value="1"/>
</dbReference>
<feature type="domain" description="Bro-N" evidence="2">
    <location>
        <begin position="4"/>
        <end position="113"/>
    </location>
</feature>
<evidence type="ECO:0000259" key="2">
    <source>
        <dbReference type="PROSITE" id="PS51750"/>
    </source>
</evidence>
<dbReference type="Pfam" id="PF02498">
    <property type="entry name" value="Bro-N"/>
    <property type="match status" value="1"/>
</dbReference>
<dbReference type="InterPro" id="IPR003497">
    <property type="entry name" value="BRO_N_domain"/>
</dbReference>
<dbReference type="PROSITE" id="PS51750">
    <property type="entry name" value="BRO_N"/>
    <property type="match status" value="1"/>
</dbReference>
<organism evidence="3 4">
    <name type="scientific">Marseilla massiliensis</name>
    <dbReference type="NCBI Taxonomy" id="1841864"/>
    <lineage>
        <taxon>Bacteria</taxon>
        <taxon>Pseudomonadati</taxon>
        <taxon>Bacteroidota</taxon>
        <taxon>Bacteroidia</taxon>
        <taxon>Bacteroidales</taxon>
        <taxon>Prevotellaceae</taxon>
        <taxon>Marseilla</taxon>
    </lineage>
</organism>